<organism evidence="3 4">
    <name type="scientific">Candidatus Fischerbacteria bacterium RBG_13_37_8</name>
    <dbReference type="NCBI Taxonomy" id="1817863"/>
    <lineage>
        <taxon>Bacteria</taxon>
        <taxon>Candidatus Fischeribacteriota</taxon>
    </lineage>
</organism>
<proteinExistence type="predicted"/>
<dbReference type="Proteomes" id="UP000178943">
    <property type="component" value="Unassembled WGS sequence"/>
</dbReference>
<dbReference type="Pfam" id="PF13692">
    <property type="entry name" value="Glyco_trans_1_4"/>
    <property type="match status" value="1"/>
</dbReference>
<evidence type="ECO:0000256" key="1">
    <source>
        <dbReference type="ARBA" id="ARBA00022679"/>
    </source>
</evidence>
<dbReference type="Gene3D" id="3.40.50.2000">
    <property type="entry name" value="Glycogen Phosphorylase B"/>
    <property type="match status" value="2"/>
</dbReference>
<evidence type="ECO:0000313" key="3">
    <source>
        <dbReference type="EMBL" id="OGF61428.1"/>
    </source>
</evidence>
<keyword evidence="1" id="KW-0808">Transferase</keyword>
<dbReference type="PANTHER" id="PTHR46401">
    <property type="entry name" value="GLYCOSYLTRANSFERASE WBBK-RELATED"/>
    <property type="match status" value="1"/>
</dbReference>
<evidence type="ECO:0000256" key="2">
    <source>
        <dbReference type="SAM" id="Coils"/>
    </source>
</evidence>
<feature type="coiled-coil region" evidence="2">
    <location>
        <begin position="354"/>
        <end position="381"/>
    </location>
</feature>
<reference evidence="3 4" key="1">
    <citation type="journal article" date="2016" name="Nat. Commun.">
        <title>Thousands of microbial genomes shed light on interconnected biogeochemical processes in an aquifer system.</title>
        <authorList>
            <person name="Anantharaman K."/>
            <person name="Brown C.T."/>
            <person name="Hug L.A."/>
            <person name="Sharon I."/>
            <person name="Castelle C.J."/>
            <person name="Probst A.J."/>
            <person name="Thomas B.C."/>
            <person name="Singh A."/>
            <person name="Wilkins M.J."/>
            <person name="Karaoz U."/>
            <person name="Brodie E.L."/>
            <person name="Williams K.H."/>
            <person name="Hubbard S.S."/>
            <person name="Banfield J.F."/>
        </authorList>
    </citation>
    <scope>NUCLEOTIDE SEQUENCE [LARGE SCALE GENOMIC DNA]</scope>
</reference>
<dbReference type="STRING" id="1817863.A2Y62_12025"/>
<dbReference type="EMBL" id="MFGW01000195">
    <property type="protein sequence ID" value="OGF61428.1"/>
    <property type="molecule type" value="Genomic_DNA"/>
</dbReference>
<protein>
    <recommendedName>
        <fullName evidence="5">Glycosyl transferase family 1 domain-containing protein</fullName>
    </recommendedName>
</protein>
<sequence>MERIAEKKEKIALFTCMPPVRSGIVAYSKLLIENLSDFYEIDIYCGTPPLQKAKNTFHHTQFLFRHLKLPYEAIIYQLGNHESFSFVYPYLAHYPGITVLHDIVLYQSRAKYLINSGKYKEYEEEMQYCHGYSGKKMAQVSLQYPMPGYSAFLFTMNKLVIEKSLVIGVHTKYFQEQLQFEYPAKKIFQVPMSLDMPAVEDLKRKVRERYTISDKTLLIGSAGFVDQHKGIESIIEVMNSVQKKYNVHFIWLGEDRNNMIQKSIEKIANPEVREKLKKMFTVTGYLQEEDFLSYLRELDIFINLRYPTAGEFSGVLWLALQSGKATVMSDLPHLYEIPEECVLRIKLTKETESLEEALLSLLEYKDQREQLGRRAKEYVSQNFTIAKMVNTYRYMIDEVKKVPRVTISDALLPRHWQSFTLSGLLASLSLEQPESWKNILEHLDLG</sequence>
<dbReference type="PANTHER" id="PTHR46401:SF2">
    <property type="entry name" value="GLYCOSYLTRANSFERASE WBBK-RELATED"/>
    <property type="match status" value="1"/>
</dbReference>
<comment type="caution">
    <text evidence="3">The sequence shown here is derived from an EMBL/GenBank/DDBJ whole genome shotgun (WGS) entry which is preliminary data.</text>
</comment>
<dbReference type="AlphaFoldDB" id="A0A1F5VDT4"/>
<accession>A0A1F5VDT4</accession>
<evidence type="ECO:0008006" key="5">
    <source>
        <dbReference type="Google" id="ProtNLM"/>
    </source>
</evidence>
<dbReference type="GO" id="GO:0016757">
    <property type="term" value="F:glycosyltransferase activity"/>
    <property type="evidence" value="ECO:0007669"/>
    <property type="project" value="TreeGrafter"/>
</dbReference>
<gene>
    <name evidence="3" type="ORF">A2Y62_12025</name>
</gene>
<keyword evidence="2" id="KW-0175">Coiled coil</keyword>
<dbReference type="CDD" id="cd03801">
    <property type="entry name" value="GT4_PimA-like"/>
    <property type="match status" value="1"/>
</dbReference>
<dbReference type="SUPFAM" id="SSF53756">
    <property type="entry name" value="UDP-Glycosyltransferase/glycogen phosphorylase"/>
    <property type="match status" value="1"/>
</dbReference>
<evidence type="ECO:0000313" key="4">
    <source>
        <dbReference type="Proteomes" id="UP000178943"/>
    </source>
</evidence>
<name>A0A1F5VDT4_9BACT</name>